<organism evidence="2 3">
    <name type="scientific">Nesidiocoris tenuis</name>
    <dbReference type="NCBI Taxonomy" id="355587"/>
    <lineage>
        <taxon>Eukaryota</taxon>
        <taxon>Metazoa</taxon>
        <taxon>Ecdysozoa</taxon>
        <taxon>Arthropoda</taxon>
        <taxon>Hexapoda</taxon>
        <taxon>Insecta</taxon>
        <taxon>Pterygota</taxon>
        <taxon>Neoptera</taxon>
        <taxon>Paraneoptera</taxon>
        <taxon>Hemiptera</taxon>
        <taxon>Heteroptera</taxon>
        <taxon>Panheteroptera</taxon>
        <taxon>Cimicomorpha</taxon>
        <taxon>Miridae</taxon>
        <taxon>Dicyphina</taxon>
        <taxon>Nesidiocoris</taxon>
    </lineage>
</organism>
<evidence type="ECO:0000313" key="3">
    <source>
        <dbReference type="Proteomes" id="UP000479000"/>
    </source>
</evidence>
<sequence length="259" mass="29308">MLEDSRASYNELSSIVESVKAEVTAAKVEKFKLESALQQAQISVSILEKSKLALEAEECRIDGRIHELEQLLKAEYACRDSADRDTISRVKNLAEDYRQYVRSCDKYVVGEQLESLNAEDEALQLEFEKLTVQISEVSGATCSVTRLEGKGDIRVTILPNNCTGDADDTIGAVRMLRAQVEKEIPLAELQNEIMEAELSRINEEKSILETFMGMIAWLSVGHTQRKQGIYTQKDGSYHSSNQSRNWENLNKPGRKFYFE</sequence>
<gene>
    <name evidence="2" type="ORF">NTEN_LOCUS19270</name>
</gene>
<proteinExistence type="predicted"/>
<accession>A0A6H5HDZ2</accession>
<dbReference type="Proteomes" id="UP000479000">
    <property type="component" value="Unassembled WGS sequence"/>
</dbReference>
<evidence type="ECO:0000256" key="1">
    <source>
        <dbReference type="SAM" id="Coils"/>
    </source>
</evidence>
<name>A0A6H5HDZ2_9HEMI</name>
<protein>
    <submittedName>
        <fullName evidence="2">Uncharacterized protein</fullName>
    </submittedName>
</protein>
<dbReference type="EMBL" id="CADCXU010028228">
    <property type="protein sequence ID" value="CAB0014864.1"/>
    <property type="molecule type" value="Genomic_DNA"/>
</dbReference>
<keyword evidence="3" id="KW-1185">Reference proteome</keyword>
<keyword evidence="1" id="KW-0175">Coiled coil</keyword>
<dbReference type="AlphaFoldDB" id="A0A6H5HDZ2"/>
<evidence type="ECO:0000313" key="2">
    <source>
        <dbReference type="EMBL" id="CAB0014864.1"/>
    </source>
</evidence>
<reference evidence="2 3" key="1">
    <citation type="submission" date="2020-02" db="EMBL/GenBank/DDBJ databases">
        <authorList>
            <person name="Ferguson B K."/>
        </authorList>
    </citation>
    <scope>NUCLEOTIDE SEQUENCE [LARGE SCALE GENOMIC DNA]</scope>
</reference>
<feature type="coiled-coil region" evidence="1">
    <location>
        <begin position="177"/>
        <end position="206"/>
    </location>
</feature>